<dbReference type="EMBL" id="JAKQYM010000010">
    <property type="protein sequence ID" value="MCI2230110.1"/>
    <property type="molecule type" value="Genomic_DNA"/>
</dbReference>
<dbReference type="Pfam" id="PF00583">
    <property type="entry name" value="Acetyltransf_1"/>
    <property type="match status" value="1"/>
</dbReference>
<accession>A0A9X1VSQ1</accession>
<evidence type="ECO:0000313" key="5">
    <source>
        <dbReference type="Proteomes" id="UP001139369"/>
    </source>
</evidence>
<protein>
    <submittedName>
        <fullName evidence="4">GNAT family N-acetyltransferase</fullName>
    </submittedName>
</protein>
<dbReference type="Gene3D" id="3.40.630.30">
    <property type="match status" value="1"/>
</dbReference>
<dbReference type="InterPro" id="IPR016181">
    <property type="entry name" value="Acyl_CoA_acyltransferase"/>
</dbReference>
<dbReference type="InterPro" id="IPR000182">
    <property type="entry name" value="GNAT_dom"/>
</dbReference>
<proteinExistence type="predicted"/>
<dbReference type="PANTHER" id="PTHR42919">
    <property type="entry name" value="N-ALPHA-ACETYLTRANSFERASE"/>
    <property type="match status" value="1"/>
</dbReference>
<evidence type="ECO:0000313" key="4">
    <source>
        <dbReference type="EMBL" id="MCI2230110.1"/>
    </source>
</evidence>
<dbReference type="RefSeq" id="WP_242179218.1">
    <property type="nucleotide sequence ID" value="NZ_JAKQYM010000010.1"/>
</dbReference>
<dbReference type="InterPro" id="IPR051556">
    <property type="entry name" value="N-term/lysine_N-AcTrnsfr"/>
</dbReference>
<dbReference type="Proteomes" id="UP001139369">
    <property type="component" value="Unassembled WGS sequence"/>
</dbReference>
<organism evidence="4 5">
    <name type="scientific">Polaribacter marinus</name>
    <dbReference type="NCBI Taxonomy" id="2916838"/>
    <lineage>
        <taxon>Bacteria</taxon>
        <taxon>Pseudomonadati</taxon>
        <taxon>Bacteroidota</taxon>
        <taxon>Flavobacteriia</taxon>
        <taxon>Flavobacteriales</taxon>
        <taxon>Flavobacteriaceae</taxon>
    </lineage>
</organism>
<reference evidence="4" key="1">
    <citation type="submission" date="2022-02" db="EMBL/GenBank/DDBJ databases">
        <title>Polaribacter sp. MSW13, isolated from seawater.</title>
        <authorList>
            <person name="Kristyanto S."/>
            <person name="Jung J."/>
            <person name="Jeon C.O."/>
        </authorList>
    </citation>
    <scope>NUCLEOTIDE SEQUENCE</scope>
    <source>
        <strain evidence="4">MSW13</strain>
    </source>
</reference>
<comment type="caution">
    <text evidence="4">The sequence shown here is derived from an EMBL/GenBank/DDBJ whole genome shotgun (WGS) entry which is preliminary data.</text>
</comment>
<evidence type="ECO:0000256" key="1">
    <source>
        <dbReference type="ARBA" id="ARBA00022679"/>
    </source>
</evidence>
<gene>
    <name evidence="4" type="ORF">MC378_13105</name>
</gene>
<keyword evidence="1" id="KW-0808">Transferase</keyword>
<dbReference type="PANTHER" id="PTHR42919:SF8">
    <property type="entry name" value="N-ALPHA-ACETYLTRANSFERASE 50"/>
    <property type="match status" value="1"/>
</dbReference>
<dbReference type="PROSITE" id="PS51186">
    <property type="entry name" value="GNAT"/>
    <property type="match status" value="1"/>
</dbReference>
<dbReference type="CDD" id="cd04301">
    <property type="entry name" value="NAT_SF"/>
    <property type="match status" value="1"/>
</dbReference>
<name>A0A9X1VSQ1_9FLAO</name>
<dbReference type="GO" id="GO:0016747">
    <property type="term" value="F:acyltransferase activity, transferring groups other than amino-acyl groups"/>
    <property type="evidence" value="ECO:0007669"/>
    <property type="project" value="InterPro"/>
</dbReference>
<evidence type="ECO:0000259" key="3">
    <source>
        <dbReference type="PROSITE" id="PS51186"/>
    </source>
</evidence>
<evidence type="ECO:0000256" key="2">
    <source>
        <dbReference type="ARBA" id="ARBA00023315"/>
    </source>
</evidence>
<feature type="domain" description="N-acetyltransferase" evidence="3">
    <location>
        <begin position="2"/>
        <end position="171"/>
    </location>
</feature>
<keyword evidence="5" id="KW-1185">Reference proteome</keyword>
<dbReference type="AlphaFoldDB" id="A0A9X1VSQ1"/>
<dbReference type="SUPFAM" id="SSF55729">
    <property type="entry name" value="Acyl-CoA N-acyltransferases (Nat)"/>
    <property type="match status" value="1"/>
</dbReference>
<keyword evidence="2" id="KW-0012">Acyltransferase</keyword>
<sequence length="171" mass="19848">MFKIKKAKISDAPFLSKLSVASFLPAHGHSASKKDIEEYISKNFNAGNFIEELKQKENLYYILEYQGKVAGYSKIVFNSENDNISHKNITLMNRLYLLEDFYGLGLGKELFNFNLTLCKQNNQKGIWLKVWVENEKAINFYKKNGFKIVGKSDFKISETHSNPNHIMYLEF</sequence>